<evidence type="ECO:0000313" key="2">
    <source>
        <dbReference type="Proteomes" id="UP001054945"/>
    </source>
</evidence>
<dbReference type="Proteomes" id="UP001054945">
    <property type="component" value="Unassembled WGS sequence"/>
</dbReference>
<reference evidence="1 2" key="1">
    <citation type="submission" date="2021-06" db="EMBL/GenBank/DDBJ databases">
        <title>Caerostris extrusa draft genome.</title>
        <authorList>
            <person name="Kono N."/>
            <person name="Arakawa K."/>
        </authorList>
    </citation>
    <scope>NUCLEOTIDE SEQUENCE [LARGE SCALE GENOMIC DNA]</scope>
</reference>
<sequence length="103" mass="11424">MRYIILHLTSWWFQFDLGPPSVLMEFGSHHFKSGRHYVISHHSDLLCNKTIMSKHLQGEGGGDTVIECWGGGWKHEYVIPARAATFPLTCTDGLIGPSGGEGI</sequence>
<dbReference type="AlphaFoldDB" id="A0AAV4SIK6"/>
<comment type="caution">
    <text evidence="1">The sequence shown here is derived from an EMBL/GenBank/DDBJ whole genome shotgun (WGS) entry which is preliminary data.</text>
</comment>
<proteinExistence type="predicted"/>
<gene>
    <name evidence="1" type="ORF">CEXT_330231</name>
</gene>
<accession>A0AAV4SIK6</accession>
<evidence type="ECO:0000313" key="1">
    <source>
        <dbReference type="EMBL" id="GIY32651.1"/>
    </source>
</evidence>
<protein>
    <submittedName>
        <fullName evidence="1">Uncharacterized protein</fullName>
    </submittedName>
</protein>
<name>A0AAV4SIK6_CAEEX</name>
<keyword evidence="2" id="KW-1185">Reference proteome</keyword>
<organism evidence="1 2">
    <name type="scientific">Caerostris extrusa</name>
    <name type="common">Bark spider</name>
    <name type="synonym">Caerostris bankana</name>
    <dbReference type="NCBI Taxonomy" id="172846"/>
    <lineage>
        <taxon>Eukaryota</taxon>
        <taxon>Metazoa</taxon>
        <taxon>Ecdysozoa</taxon>
        <taxon>Arthropoda</taxon>
        <taxon>Chelicerata</taxon>
        <taxon>Arachnida</taxon>
        <taxon>Araneae</taxon>
        <taxon>Araneomorphae</taxon>
        <taxon>Entelegynae</taxon>
        <taxon>Araneoidea</taxon>
        <taxon>Araneidae</taxon>
        <taxon>Caerostris</taxon>
    </lineage>
</organism>
<dbReference type="EMBL" id="BPLR01009528">
    <property type="protein sequence ID" value="GIY32651.1"/>
    <property type="molecule type" value="Genomic_DNA"/>
</dbReference>